<keyword evidence="15" id="KW-1185">Reference proteome</keyword>
<dbReference type="GO" id="GO:0020037">
    <property type="term" value="F:heme binding"/>
    <property type="evidence" value="ECO:0007669"/>
    <property type="project" value="TreeGrafter"/>
</dbReference>
<dbReference type="Pfam" id="PF01292">
    <property type="entry name" value="Ni_hydr_CYTB"/>
    <property type="match status" value="1"/>
</dbReference>
<evidence type="ECO:0000256" key="2">
    <source>
        <dbReference type="ARBA" id="ARBA00008622"/>
    </source>
</evidence>
<feature type="transmembrane region" description="Helical" evidence="12">
    <location>
        <begin position="23"/>
        <end position="44"/>
    </location>
</feature>
<evidence type="ECO:0000256" key="4">
    <source>
        <dbReference type="ARBA" id="ARBA00022475"/>
    </source>
</evidence>
<evidence type="ECO:0000256" key="12">
    <source>
        <dbReference type="SAM" id="Phobius"/>
    </source>
</evidence>
<evidence type="ECO:0000256" key="9">
    <source>
        <dbReference type="ARBA" id="ARBA00022989"/>
    </source>
</evidence>
<dbReference type="GO" id="GO:0009055">
    <property type="term" value="F:electron transfer activity"/>
    <property type="evidence" value="ECO:0007669"/>
    <property type="project" value="InterPro"/>
</dbReference>
<evidence type="ECO:0000256" key="11">
    <source>
        <dbReference type="ARBA" id="ARBA00023136"/>
    </source>
</evidence>
<name>A0A845L0L4_9FIRM</name>
<dbReference type="PANTHER" id="PTHR30485">
    <property type="entry name" value="NI/FE-HYDROGENASE 1 B-TYPE CYTOCHROME SUBUNIT"/>
    <property type="match status" value="1"/>
</dbReference>
<dbReference type="NCBIfam" id="TIGR02125">
    <property type="entry name" value="CytB-hydogenase"/>
    <property type="match status" value="1"/>
</dbReference>
<evidence type="ECO:0000256" key="6">
    <source>
        <dbReference type="ARBA" id="ARBA00022692"/>
    </source>
</evidence>
<dbReference type="GO" id="GO:0005506">
    <property type="term" value="F:iron ion binding"/>
    <property type="evidence" value="ECO:0007669"/>
    <property type="project" value="InterPro"/>
</dbReference>
<evidence type="ECO:0000313" key="15">
    <source>
        <dbReference type="Proteomes" id="UP000463470"/>
    </source>
</evidence>
<evidence type="ECO:0000256" key="5">
    <source>
        <dbReference type="ARBA" id="ARBA00022617"/>
    </source>
</evidence>
<gene>
    <name evidence="14" type="primary">cybH</name>
    <name evidence="14" type="ORF">GTO91_08345</name>
</gene>
<keyword evidence="8" id="KW-0249">Electron transport</keyword>
<dbReference type="Gene3D" id="1.20.950.20">
    <property type="entry name" value="Transmembrane di-heme cytochromes, Chain C"/>
    <property type="match status" value="1"/>
</dbReference>
<comment type="subcellular location">
    <subcellularLocation>
        <location evidence="1">Cell membrane</location>
        <topology evidence="1">Multi-pass membrane protein</topology>
    </subcellularLocation>
</comment>
<keyword evidence="5" id="KW-0349">Heme</keyword>
<protein>
    <submittedName>
        <fullName evidence="14">Ni/Fe-hydrogenase, b-type cytochrome subunit</fullName>
    </submittedName>
</protein>
<evidence type="ECO:0000256" key="10">
    <source>
        <dbReference type="ARBA" id="ARBA00023004"/>
    </source>
</evidence>
<keyword evidence="11 12" id="KW-0472">Membrane</keyword>
<feature type="domain" description="Cytochrome b561 bacterial/Ni-hydrogenase" evidence="13">
    <location>
        <begin position="16"/>
        <end position="222"/>
    </location>
</feature>
<dbReference type="InterPro" id="IPR051542">
    <property type="entry name" value="Hydrogenase_cytochrome"/>
</dbReference>
<dbReference type="InterPro" id="IPR011577">
    <property type="entry name" value="Cyt_b561_bac/Ni-Hgenase"/>
</dbReference>
<comment type="similarity">
    <text evidence="2">Belongs to the HupC/HyaC/HydC family.</text>
</comment>
<keyword evidence="10" id="KW-0408">Iron</keyword>
<dbReference type="GO" id="GO:0022904">
    <property type="term" value="P:respiratory electron transport chain"/>
    <property type="evidence" value="ECO:0007669"/>
    <property type="project" value="InterPro"/>
</dbReference>
<dbReference type="EMBL" id="WXEY01000007">
    <property type="protein sequence ID" value="MZP29713.1"/>
    <property type="molecule type" value="Genomic_DNA"/>
</dbReference>
<feature type="transmembrane region" description="Helical" evidence="12">
    <location>
        <begin position="188"/>
        <end position="205"/>
    </location>
</feature>
<proteinExistence type="inferred from homology"/>
<feature type="transmembrane region" description="Helical" evidence="12">
    <location>
        <begin position="135"/>
        <end position="156"/>
    </location>
</feature>
<evidence type="ECO:0000256" key="1">
    <source>
        <dbReference type="ARBA" id="ARBA00004651"/>
    </source>
</evidence>
<keyword evidence="9 12" id="KW-1133">Transmembrane helix</keyword>
<dbReference type="InterPro" id="IPR000516">
    <property type="entry name" value="Ni-dep_Hydgase_cyt-B"/>
</dbReference>
<dbReference type="Proteomes" id="UP000463470">
    <property type="component" value="Unassembled WGS sequence"/>
</dbReference>
<evidence type="ECO:0000259" key="13">
    <source>
        <dbReference type="Pfam" id="PF01292"/>
    </source>
</evidence>
<dbReference type="SUPFAM" id="SSF81342">
    <property type="entry name" value="Transmembrane di-heme cytochromes"/>
    <property type="match status" value="1"/>
</dbReference>
<dbReference type="GO" id="GO:0005886">
    <property type="term" value="C:plasma membrane"/>
    <property type="evidence" value="ECO:0007669"/>
    <property type="project" value="UniProtKB-SubCell"/>
</dbReference>
<evidence type="ECO:0000256" key="8">
    <source>
        <dbReference type="ARBA" id="ARBA00022982"/>
    </source>
</evidence>
<dbReference type="PANTHER" id="PTHR30485:SF0">
    <property type="entry name" value="NI_FE-HYDROGENASE 1 B-TYPE CYTOCHROME SUBUNIT-RELATED"/>
    <property type="match status" value="1"/>
</dbReference>
<dbReference type="RefSeq" id="WP_161257695.1">
    <property type="nucleotide sequence ID" value="NZ_WXEY01000007.1"/>
</dbReference>
<keyword evidence="4" id="KW-1003">Cell membrane</keyword>
<dbReference type="InterPro" id="IPR016174">
    <property type="entry name" value="Di-haem_cyt_TM"/>
</dbReference>
<evidence type="ECO:0000313" key="14">
    <source>
        <dbReference type="EMBL" id="MZP29713.1"/>
    </source>
</evidence>
<keyword evidence="6 12" id="KW-0812">Transmembrane</keyword>
<dbReference type="OrthoDB" id="197262at2"/>
<feature type="transmembrane region" description="Helical" evidence="12">
    <location>
        <begin position="65"/>
        <end position="86"/>
    </location>
</feature>
<sequence length="233" mass="26977">MKDMKTGLRCLQTVYVWELPVRFYHWVNALCIVILMATGLYIGSPALKPTVVNGEATTVFWMGKSFMWHIAAGYVFIAIYHFRLYWAFVGNEYARSHHWPWQKEFWQEFFDVLLSYLFLKHHHDEHLGHNPVANLAYFGFIMVGSIFMSVTGLAMYGELHPNGMISAAFGWVFTLLGQSFTVHMLHRLMAWGIVAFIIVHLYLSIRHDMFARNGTLSSMVSGYKFDCQENSKA</sequence>
<organism evidence="14 15">
    <name type="scientific">Heliomicrobium undosum</name>
    <dbReference type="NCBI Taxonomy" id="121734"/>
    <lineage>
        <taxon>Bacteria</taxon>
        <taxon>Bacillati</taxon>
        <taxon>Bacillota</taxon>
        <taxon>Clostridia</taxon>
        <taxon>Eubacteriales</taxon>
        <taxon>Heliobacteriaceae</taxon>
        <taxon>Heliomicrobium</taxon>
    </lineage>
</organism>
<dbReference type="AlphaFoldDB" id="A0A845L0L4"/>
<comment type="caution">
    <text evidence="14">The sequence shown here is derived from an EMBL/GenBank/DDBJ whole genome shotgun (WGS) entry which is preliminary data.</text>
</comment>
<evidence type="ECO:0000256" key="3">
    <source>
        <dbReference type="ARBA" id="ARBA00022448"/>
    </source>
</evidence>
<evidence type="ECO:0000256" key="7">
    <source>
        <dbReference type="ARBA" id="ARBA00022723"/>
    </source>
</evidence>
<keyword evidence="7" id="KW-0479">Metal-binding</keyword>
<accession>A0A845L0L4</accession>
<keyword evidence="3" id="KW-0813">Transport</keyword>
<reference evidence="14 15" key="1">
    <citation type="submission" date="2020-01" db="EMBL/GenBank/DDBJ databases">
        <title>Whole-genome sequence of Heliobacterium undosum DSM 13378.</title>
        <authorList>
            <person name="Kyndt J.A."/>
            <person name="Meyer T.E."/>
        </authorList>
    </citation>
    <scope>NUCLEOTIDE SEQUENCE [LARGE SCALE GENOMIC DNA]</scope>
    <source>
        <strain evidence="14 15">DSM 13378</strain>
    </source>
</reference>
<dbReference type="PRINTS" id="PR00161">
    <property type="entry name" value="NIHGNASECYTB"/>
</dbReference>